<protein>
    <submittedName>
        <fullName evidence="1">Uncharacterized protein</fullName>
    </submittedName>
</protein>
<reference evidence="1 2" key="1">
    <citation type="submission" date="2016-07" db="EMBL/GenBank/DDBJ databases">
        <title>Draft genome of Streptomyces diastatochromogenes.</title>
        <authorList>
            <person name="Podduturi R."/>
            <person name="Lukassen M.B."/>
            <person name="Clausen N."/>
            <person name="Nielsen J.L."/>
            <person name="Jorgensen N.O."/>
        </authorList>
    </citation>
    <scope>NUCLEOTIDE SEQUENCE [LARGE SCALE GENOMIC DNA]</scope>
    <source>
        <strain evidence="1 2">DSM 40608</strain>
    </source>
</reference>
<dbReference type="Pfam" id="PF19683">
    <property type="entry name" value="DUF6185"/>
    <property type="match status" value="1"/>
</dbReference>
<sequence>MWWGCAPAEARQNGHDACREDQLDSSTVNAEIHFRQHGRHYIQVSSDMKVEVPAREWSMASQLTFSTESPEYRTAMHCLLRGSDNSLRKTEWRNGNPVATADGDKVTVAYSSYTWIKGYGDFQLGPWKITRDKKKKNKWEVILQPSTLQKARWNVMAELGGLKFKHYGRPWFADKTKAVWATQPLKRLCPAADLDRRRKLPEYLCVEVDLPWQRSLALSWDESLWKPAGIATWWAFGSGVLALAALRTQRPYVSPAFGTPGSRWRIGGFRGERGEGLASSVLQWALLSGAVALTLLLFLNDPPLVKLRERTLICIAAGLTLTLVARPWYGGASPTVPSAGTDESDGSKGHRRRQAYAVIGFASVAAAIGTLVIFGHQRIGLPYDLETKASSLSGKVGYVLMGLTTVWLWLAAMAAWAWRFAREGGLVPARWISKWGKAPVLCVAAVSALLGLIAGGLLWCLHWTLENQWKRSAWLSDASLSAEHEKYVNRYLANFSFTDLTWIFTYSWFLAGIALLALLHHRFTIQRAQAIRKMGNIPLGPDKPDLLLIAALFALTVGMRGAKFASNNAQYGIWFVLNIISLFAVLAAGRRWSVLGQMGDLFCMHTPGINKRSELLEKAHQYRNLNHQMQLLDQGRAGGVTSEQLEDQLRGLRQWLVSRCLKKNPPAQISILDVALAWGPDAHWWSNALRAARLAFCFGVPASVALLYLEMRDLYSGAQLTLEPTAIPSVVAGFIAYQMAWAGLGFVLGAVWRLLPGRRSTARAWSLAFAYAVPALLGALLNRYTDVAPRMLVLYSVLTLLILTLTSLWLDTSTLSEERLYWPSRFALLLSIHRLRGLSGQVAWLLAQVAVVVTILKELIKR</sequence>
<proteinExistence type="predicted"/>
<gene>
    <name evidence="1" type="ORF">BEK98_04570</name>
</gene>
<dbReference type="EMBL" id="MCGQ01000007">
    <property type="protein sequence ID" value="OXY98800.1"/>
    <property type="molecule type" value="Genomic_DNA"/>
</dbReference>
<comment type="caution">
    <text evidence="1">The sequence shown here is derived from an EMBL/GenBank/DDBJ whole genome shotgun (WGS) entry which is preliminary data.</text>
</comment>
<organism evidence="1 2">
    <name type="scientific">Streptomyces diastatochromogenes</name>
    <dbReference type="NCBI Taxonomy" id="42236"/>
    <lineage>
        <taxon>Bacteria</taxon>
        <taxon>Bacillati</taxon>
        <taxon>Actinomycetota</taxon>
        <taxon>Actinomycetes</taxon>
        <taxon>Kitasatosporales</taxon>
        <taxon>Streptomycetaceae</taxon>
        <taxon>Streptomyces</taxon>
    </lineage>
</organism>
<dbReference type="InterPro" id="IPR046176">
    <property type="entry name" value="DUF6185"/>
</dbReference>
<evidence type="ECO:0000313" key="1">
    <source>
        <dbReference type="EMBL" id="OXY98800.1"/>
    </source>
</evidence>
<evidence type="ECO:0000313" key="2">
    <source>
        <dbReference type="Proteomes" id="UP000215483"/>
    </source>
</evidence>
<keyword evidence="2" id="KW-1185">Reference proteome</keyword>
<name>A0A233ST28_STRDA</name>
<dbReference type="Proteomes" id="UP000215483">
    <property type="component" value="Unassembled WGS sequence"/>
</dbReference>
<accession>A0A233ST28</accession>
<dbReference type="AlphaFoldDB" id="A0A233ST28"/>